<evidence type="ECO:0000313" key="3">
    <source>
        <dbReference type="Proteomes" id="UP000799771"/>
    </source>
</evidence>
<dbReference type="PANTHER" id="PTHR47843">
    <property type="entry name" value="BTB DOMAIN-CONTAINING PROTEIN-RELATED"/>
    <property type="match status" value="1"/>
</dbReference>
<evidence type="ECO:0000313" key="2">
    <source>
        <dbReference type="EMBL" id="KAF2134918.1"/>
    </source>
</evidence>
<reference evidence="2" key="1">
    <citation type="journal article" date="2020" name="Stud. Mycol.">
        <title>101 Dothideomycetes genomes: a test case for predicting lifestyles and emergence of pathogens.</title>
        <authorList>
            <person name="Haridas S."/>
            <person name="Albert R."/>
            <person name="Binder M."/>
            <person name="Bloem J."/>
            <person name="Labutti K."/>
            <person name="Salamov A."/>
            <person name="Andreopoulos B."/>
            <person name="Baker S."/>
            <person name="Barry K."/>
            <person name="Bills G."/>
            <person name="Bluhm B."/>
            <person name="Cannon C."/>
            <person name="Castanera R."/>
            <person name="Culley D."/>
            <person name="Daum C."/>
            <person name="Ezra D."/>
            <person name="Gonzalez J."/>
            <person name="Henrissat B."/>
            <person name="Kuo A."/>
            <person name="Liang C."/>
            <person name="Lipzen A."/>
            <person name="Lutzoni F."/>
            <person name="Magnuson J."/>
            <person name="Mondo S."/>
            <person name="Nolan M."/>
            <person name="Ohm R."/>
            <person name="Pangilinan J."/>
            <person name="Park H.-J."/>
            <person name="Ramirez L."/>
            <person name="Alfaro M."/>
            <person name="Sun H."/>
            <person name="Tritt A."/>
            <person name="Yoshinaga Y."/>
            <person name="Zwiers L.-H."/>
            <person name="Turgeon B."/>
            <person name="Goodwin S."/>
            <person name="Spatafora J."/>
            <person name="Crous P."/>
            <person name="Grigoriev I."/>
        </authorList>
    </citation>
    <scope>NUCLEOTIDE SEQUENCE</scope>
    <source>
        <strain evidence="2">CBS 119687</strain>
    </source>
</reference>
<dbReference type="InterPro" id="IPR011333">
    <property type="entry name" value="SKP1/BTB/POZ_sf"/>
</dbReference>
<dbReference type="InterPro" id="IPR000210">
    <property type="entry name" value="BTB/POZ_dom"/>
</dbReference>
<feature type="domain" description="BTB" evidence="1">
    <location>
        <begin position="11"/>
        <end position="83"/>
    </location>
</feature>
<dbReference type="GeneID" id="54403483"/>
<sequence>SRSLLASGKYSDFVITCGSDTYNVHKSVVCTRSGFFERAERFAVGKVSQAEAAESKVDLPEDEPPDVKLLIQYMYESEYEPTLESMTEQLSTFQGVKKLGYHYQFPHTCTPPNCPDEYMVCPHHECRPNSCNENCVKFVCAMCCQSTTAKPGSASQILLHAKMYEFADKYDVSGLKELAREKFSSACLRYWDSDYFAPAAHHAFSTTPEEDKGLRDIVISTVSNHMDVLNKPAMEAVLNEFNALSVGLLKMHAKDLGWTLPPAPIMITRV</sequence>
<dbReference type="CDD" id="cd18186">
    <property type="entry name" value="BTB_POZ_ZBTB_KLHL-like"/>
    <property type="match status" value="1"/>
</dbReference>
<dbReference type="OrthoDB" id="6359816at2759"/>
<dbReference type="SUPFAM" id="SSF54695">
    <property type="entry name" value="POZ domain"/>
    <property type="match status" value="1"/>
</dbReference>
<accession>A0A6A6AUQ2</accession>
<dbReference type="PROSITE" id="PS50097">
    <property type="entry name" value="BTB"/>
    <property type="match status" value="1"/>
</dbReference>
<keyword evidence="3" id="KW-1185">Reference proteome</keyword>
<dbReference type="PANTHER" id="PTHR47843:SF5">
    <property type="entry name" value="BTB_POZ DOMAIN PROTEIN"/>
    <property type="match status" value="1"/>
</dbReference>
<dbReference type="EMBL" id="ML977497">
    <property type="protein sequence ID" value="KAF2134918.1"/>
    <property type="molecule type" value="Genomic_DNA"/>
</dbReference>
<proteinExistence type="predicted"/>
<dbReference type="RefSeq" id="XP_033529305.1">
    <property type="nucleotide sequence ID" value="XM_033663051.1"/>
</dbReference>
<dbReference type="Gene3D" id="3.30.710.10">
    <property type="entry name" value="Potassium Channel Kv1.1, Chain A"/>
    <property type="match status" value="1"/>
</dbReference>
<name>A0A6A6AUQ2_9PLEO</name>
<evidence type="ECO:0000259" key="1">
    <source>
        <dbReference type="PROSITE" id="PS50097"/>
    </source>
</evidence>
<feature type="non-terminal residue" evidence="2">
    <location>
        <position position="1"/>
    </location>
</feature>
<dbReference type="Proteomes" id="UP000799771">
    <property type="component" value="Unassembled WGS sequence"/>
</dbReference>
<dbReference type="AlphaFoldDB" id="A0A6A6AUQ2"/>
<organism evidence="2 3">
    <name type="scientific">Dothidotthia symphoricarpi CBS 119687</name>
    <dbReference type="NCBI Taxonomy" id="1392245"/>
    <lineage>
        <taxon>Eukaryota</taxon>
        <taxon>Fungi</taxon>
        <taxon>Dikarya</taxon>
        <taxon>Ascomycota</taxon>
        <taxon>Pezizomycotina</taxon>
        <taxon>Dothideomycetes</taxon>
        <taxon>Pleosporomycetidae</taxon>
        <taxon>Pleosporales</taxon>
        <taxon>Dothidotthiaceae</taxon>
        <taxon>Dothidotthia</taxon>
    </lineage>
</organism>
<gene>
    <name evidence="2" type="ORF">P153DRAFT_279961</name>
</gene>
<protein>
    <recommendedName>
        <fullName evidence="1">BTB domain-containing protein</fullName>
    </recommendedName>
</protein>
<dbReference type="Pfam" id="PF00651">
    <property type="entry name" value="BTB"/>
    <property type="match status" value="1"/>
</dbReference>